<dbReference type="InterPro" id="IPR000182">
    <property type="entry name" value="GNAT_dom"/>
</dbReference>
<dbReference type="PROSITE" id="PS51186">
    <property type="entry name" value="GNAT"/>
    <property type="match status" value="1"/>
</dbReference>
<dbReference type="RefSeq" id="WP_236087292.1">
    <property type="nucleotide sequence ID" value="NZ_JAKGSG010000005.1"/>
</dbReference>
<protein>
    <submittedName>
        <fullName evidence="4">GNAT family N-acetyltransferase</fullName>
    </submittedName>
</protein>
<keyword evidence="2" id="KW-0012">Acyltransferase</keyword>
<sequence>MAFFVRPYTPTDEVGWLRCRILSFLGTQYFDDVKTRRTTFDLPAVLLVAEAVAEAPVADGELPLTGSIAGILDIEVDGSHATIDTIAVHPDHARRGIASALLSAALPRIQGLGATELDAWTREDTAANAWYRRSGFTERFRYLHVYKGWEDAADGFAVPDGVGPLVTAFLHAPVEREAEMRARFARVHTCRQYVRPL</sequence>
<dbReference type="Pfam" id="PF00583">
    <property type="entry name" value="Acetyltransf_1"/>
    <property type="match status" value="1"/>
</dbReference>
<dbReference type="Gene3D" id="3.40.630.30">
    <property type="match status" value="1"/>
</dbReference>
<reference evidence="4" key="1">
    <citation type="submission" date="2022-01" db="EMBL/GenBank/DDBJ databases">
        <title>Antribacter sp. nov., isolated from Guizhou of China.</title>
        <authorList>
            <person name="Chengliang C."/>
            <person name="Ya Z."/>
        </authorList>
    </citation>
    <scope>NUCLEOTIDE SEQUENCE</scope>
    <source>
        <strain evidence="4">KLBMP 9083</strain>
    </source>
</reference>
<keyword evidence="5" id="KW-1185">Reference proteome</keyword>
<accession>A0AA41QCG2</accession>
<dbReference type="GO" id="GO:0016747">
    <property type="term" value="F:acyltransferase activity, transferring groups other than amino-acyl groups"/>
    <property type="evidence" value="ECO:0007669"/>
    <property type="project" value="InterPro"/>
</dbReference>
<evidence type="ECO:0000259" key="3">
    <source>
        <dbReference type="PROSITE" id="PS51186"/>
    </source>
</evidence>
<dbReference type="Proteomes" id="UP001165405">
    <property type="component" value="Unassembled WGS sequence"/>
</dbReference>
<name>A0AA41QCG2_9MICO</name>
<comment type="caution">
    <text evidence="4">The sequence shown here is derived from an EMBL/GenBank/DDBJ whole genome shotgun (WGS) entry which is preliminary data.</text>
</comment>
<organism evidence="4 5">
    <name type="scientific">Antribacter soli</name>
    <dbReference type="NCBI Taxonomy" id="2910976"/>
    <lineage>
        <taxon>Bacteria</taxon>
        <taxon>Bacillati</taxon>
        <taxon>Actinomycetota</taxon>
        <taxon>Actinomycetes</taxon>
        <taxon>Micrococcales</taxon>
        <taxon>Promicromonosporaceae</taxon>
        <taxon>Antribacter</taxon>
    </lineage>
</organism>
<dbReference type="PANTHER" id="PTHR43877">
    <property type="entry name" value="AMINOALKYLPHOSPHONATE N-ACETYLTRANSFERASE-RELATED-RELATED"/>
    <property type="match status" value="1"/>
</dbReference>
<gene>
    <name evidence="4" type="ORF">L1785_01255</name>
</gene>
<feature type="domain" description="N-acetyltransferase" evidence="3">
    <location>
        <begin position="3"/>
        <end position="152"/>
    </location>
</feature>
<dbReference type="InterPro" id="IPR050832">
    <property type="entry name" value="Bact_Acetyltransf"/>
</dbReference>
<dbReference type="InterPro" id="IPR016181">
    <property type="entry name" value="Acyl_CoA_acyltransferase"/>
</dbReference>
<dbReference type="SUPFAM" id="SSF55729">
    <property type="entry name" value="Acyl-CoA N-acyltransferases (Nat)"/>
    <property type="match status" value="1"/>
</dbReference>
<evidence type="ECO:0000256" key="2">
    <source>
        <dbReference type="ARBA" id="ARBA00023315"/>
    </source>
</evidence>
<evidence type="ECO:0000313" key="5">
    <source>
        <dbReference type="Proteomes" id="UP001165405"/>
    </source>
</evidence>
<evidence type="ECO:0000256" key="1">
    <source>
        <dbReference type="ARBA" id="ARBA00022679"/>
    </source>
</evidence>
<keyword evidence="1" id="KW-0808">Transferase</keyword>
<dbReference type="CDD" id="cd04301">
    <property type="entry name" value="NAT_SF"/>
    <property type="match status" value="1"/>
</dbReference>
<evidence type="ECO:0000313" key="4">
    <source>
        <dbReference type="EMBL" id="MCF4119604.1"/>
    </source>
</evidence>
<dbReference type="AlphaFoldDB" id="A0AA41QCG2"/>
<proteinExistence type="predicted"/>
<dbReference type="EMBL" id="JAKGSG010000005">
    <property type="protein sequence ID" value="MCF4119604.1"/>
    <property type="molecule type" value="Genomic_DNA"/>
</dbReference>